<dbReference type="PANTHER" id="PTHR12992">
    <property type="entry name" value="NUDIX HYDROLASE"/>
    <property type="match status" value="1"/>
</dbReference>
<organism evidence="9 10">
    <name type="scientific">Helianthus annuus</name>
    <name type="common">Common sunflower</name>
    <dbReference type="NCBI Taxonomy" id="4232"/>
    <lineage>
        <taxon>Eukaryota</taxon>
        <taxon>Viridiplantae</taxon>
        <taxon>Streptophyta</taxon>
        <taxon>Embryophyta</taxon>
        <taxon>Tracheophyta</taxon>
        <taxon>Spermatophyta</taxon>
        <taxon>Magnoliopsida</taxon>
        <taxon>eudicotyledons</taxon>
        <taxon>Gunneridae</taxon>
        <taxon>Pentapetalae</taxon>
        <taxon>asterids</taxon>
        <taxon>campanulids</taxon>
        <taxon>Asterales</taxon>
        <taxon>Asteraceae</taxon>
        <taxon>Asteroideae</taxon>
        <taxon>Heliantheae alliance</taxon>
        <taxon>Heliantheae</taxon>
        <taxon>Helianthus</taxon>
    </lineage>
</organism>
<protein>
    <submittedName>
        <fullName evidence="8">NUDIX hydrolase domain-containing protein</fullName>
    </submittedName>
    <submittedName>
        <fullName evidence="9">Putative NUDIX hydrolase domain-like protein</fullName>
    </submittedName>
</protein>
<evidence type="ECO:0000313" key="9">
    <source>
        <dbReference type="EMBL" id="OTG36195.1"/>
    </source>
</evidence>
<comment type="cofactor">
    <cofactor evidence="1">
        <name>Mn(2+)</name>
        <dbReference type="ChEBI" id="CHEBI:29035"/>
    </cofactor>
</comment>
<dbReference type="GO" id="GO:0046872">
    <property type="term" value="F:metal ion binding"/>
    <property type="evidence" value="ECO:0007669"/>
    <property type="project" value="UniProtKB-KW"/>
</dbReference>
<dbReference type="InterPro" id="IPR045121">
    <property type="entry name" value="CoAse"/>
</dbReference>
<keyword evidence="3" id="KW-0479">Metal-binding</keyword>
<dbReference type="InterPro" id="IPR015797">
    <property type="entry name" value="NUDIX_hydrolase-like_dom_sf"/>
</dbReference>
<comment type="cofactor">
    <cofactor evidence="2">
        <name>Mg(2+)</name>
        <dbReference type="ChEBI" id="CHEBI:18420"/>
    </cofactor>
</comment>
<evidence type="ECO:0000256" key="1">
    <source>
        <dbReference type="ARBA" id="ARBA00001936"/>
    </source>
</evidence>
<accession>A0A251VKQ1</accession>
<dbReference type="GO" id="GO:0015938">
    <property type="term" value="P:coenzyme A catabolic process"/>
    <property type="evidence" value="ECO:0000318"/>
    <property type="project" value="GO_Central"/>
</dbReference>
<dbReference type="STRING" id="4232.A0A251VKQ1"/>
<dbReference type="AlphaFoldDB" id="A0A251VKQ1"/>
<evidence type="ECO:0000313" key="10">
    <source>
        <dbReference type="Proteomes" id="UP000215914"/>
    </source>
</evidence>
<dbReference type="InParanoid" id="A0A251VKQ1"/>
<evidence type="ECO:0000256" key="2">
    <source>
        <dbReference type="ARBA" id="ARBA00001946"/>
    </source>
</evidence>
<keyword evidence="6" id="KW-0464">Manganese</keyword>
<dbReference type="GO" id="GO:0008893">
    <property type="term" value="F:guanosine-3',5'-bis(diphosphate) 3'-diphosphatase activity"/>
    <property type="evidence" value="ECO:0007669"/>
    <property type="project" value="UniProtKB-ARBA"/>
</dbReference>
<keyword evidence="5" id="KW-0460">Magnesium</keyword>
<feature type="domain" description="Nudix hydrolase" evidence="7">
    <location>
        <begin position="52"/>
        <end position="199"/>
    </location>
</feature>
<dbReference type="Proteomes" id="UP000215914">
    <property type="component" value="Chromosome 1"/>
</dbReference>
<dbReference type="FunFam" id="3.90.79.10:FF:000036">
    <property type="entry name" value="Nudix hydrolase 11"/>
    <property type="match status" value="1"/>
</dbReference>
<dbReference type="Pfam" id="PF00293">
    <property type="entry name" value="NUDIX"/>
    <property type="match status" value="1"/>
</dbReference>
<dbReference type="GO" id="GO:0015937">
    <property type="term" value="P:coenzyme A biosynthetic process"/>
    <property type="evidence" value="ECO:0007669"/>
    <property type="project" value="UniProtKB-ARBA"/>
</dbReference>
<dbReference type="PANTHER" id="PTHR12992:SF24">
    <property type="entry name" value="PEROXISOMAL COENZYME A DIPHOSPHATASE NUDT7"/>
    <property type="match status" value="1"/>
</dbReference>
<dbReference type="Gene3D" id="3.90.79.10">
    <property type="entry name" value="Nucleoside Triphosphate Pyrophosphohydrolase"/>
    <property type="match status" value="1"/>
</dbReference>
<evidence type="ECO:0000256" key="3">
    <source>
        <dbReference type="ARBA" id="ARBA00022723"/>
    </source>
</evidence>
<dbReference type="Gramene" id="mRNA:HanXRQr2_Chr01g0005301">
    <property type="protein sequence ID" value="mRNA:HanXRQr2_Chr01g0005301"/>
    <property type="gene ID" value="HanXRQr2_Chr01g0005301"/>
</dbReference>
<evidence type="ECO:0000256" key="6">
    <source>
        <dbReference type="ARBA" id="ARBA00023211"/>
    </source>
</evidence>
<keyword evidence="4 9" id="KW-0378">Hydrolase</keyword>
<dbReference type="GO" id="GO:0010945">
    <property type="term" value="F:coenzyme A diphosphatase activity"/>
    <property type="evidence" value="ECO:0007669"/>
    <property type="project" value="InterPro"/>
</dbReference>
<reference evidence="9" key="2">
    <citation type="submission" date="2017-02" db="EMBL/GenBank/DDBJ databases">
        <title>Sunflower complete genome.</title>
        <authorList>
            <person name="Langlade N."/>
            <person name="Munos S."/>
        </authorList>
    </citation>
    <scope>NUCLEOTIDE SEQUENCE [LARGE SCALE GENOMIC DNA]</scope>
    <source>
        <tissue evidence="9">Leaves</tissue>
    </source>
</reference>
<evidence type="ECO:0000256" key="4">
    <source>
        <dbReference type="ARBA" id="ARBA00022801"/>
    </source>
</evidence>
<dbReference type="CDD" id="cd03426">
    <property type="entry name" value="NUDIX_CoAse_Nudt7"/>
    <property type="match status" value="1"/>
</dbReference>
<reference evidence="8 10" key="1">
    <citation type="journal article" date="2017" name="Nature">
        <title>The sunflower genome provides insights into oil metabolism, flowering and Asterid evolution.</title>
        <authorList>
            <person name="Badouin H."/>
            <person name="Gouzy J."/>
            <person name="Grassa C.J."/>
            <person name="Murat F."/>
            <person name="Staton S.E."/>
            <person name="Cottret L."/>
            <person name="Lelandais-Briere C."/>
            <person name="Owens G.L."/>
            <person name="Carrere S."/>
            <person name="Mayjonade B."/>
            <person name="Legrand L."/>
            <person name="Gill N."/>
            <person name="Kane N.C."/>
            <person name="Bowers J.E."/>
            <person name="Hubner S."/>
            <person name="Bellec A."/>
            <person name="Berard A."/>
            <person name="Berges H."/>
            <person name="Blanchet N."/>
            <person name="Boniface M.C."/>
            <person name="Brunel D."/>
            <person name="Catrice O."/>
            <person name="Chaidir N."/>
            <person name="Claudel C."/>
            <person name="Donnadieu C."/>
            <person name="Faraut T."/>
            <person name="Fievet G."/>
            <person name="Helmstetter N."/>
            <person name="King M."/>
            <person name="Knapp S.J."/>
            <person name="Lai Z."/>
            <person name="Le Paslier M.C."/>
            <person name="Lippi Y."/>
            <person name="Lorenzon L."/>
            <person name="Mandel J.R."/>
            <person name="Marage G."/>
            <person name="Marchand G."/>
            <person name="Marquand E."/>
            <person name="Bret-Mestries E."/>
            <person name="Morien E."/>
            <person name="Nambeesan S."/>
            <person name="Nguyen T."/>
            <person name="Pegot-Espagnet P."/>
            <person name="Pouilly N."/>
            <person name="Raftis F."/>
            <person name="Sallet E."/>
            <person name="Schiex T."/>
            <person name="Thomas J."/>
            <person name="Vandecasteele C."/>
            <person name="Vares D."/>
            <person name="Vear F."/>
            <person name="Vautrin S."/>
            <person name="Crespi M."/>
            <person name="Mangin B."/>
            <person name="Burke J.M."/>
            <person name="Salse J."/>
            <person name="Munos S."/>
            <person name="Vincourt P."/>
            <person name="Rieseberg L.H."/>
            <person name="Langlade N.B."/>
        </authorList>
    </citation>
    <scope>NUCLEOTIDE SEQUENCE [LARGE SCALE GENOMIC DNA]</scope>
    <source>
        <strain evidence="10">cv. SF193</strain>
        <tissue evidence="8">Leaves</tissue>
    </source>
</reference>
<gene>
    <name evidence="9" type="ORF">HannXRQ_Chr01g0004941</name>
    <name evidence="8" type="ORF">HanXRQr2_Chr01g0005301</name>
</gene>
<dbReference type="EMBL" id="MNCJ02000316">
    <property type="protein sequence ID" value="KAF5820717.1"/>
    <property type="molecule type" value="Genomic_DNA"/>
</dbReference>
<proteinExistence type="predicted"/>
<reference evidence="8" key="3">
    <citation type="submission" date="2020-06" db="EMBL/GenBank/DDBJ databases">
        <title>Helianthus annuus Genome sequencing and assembly Release 2.</title>
        <authorList>
            <person name="Gouzy J."/>
            <person name="Langlade N."/>
            <person name="Munos S."/>
        </authorList>
    </citation>
    <scope>NUCLEOTIDE SEQUENCE</scope>
    <source>
        <tissue evidence="8">Leaves</tissue>
    </source>
</reference>
<sequence length="207" mass="23647">MNIIYREREREKKMSKERLAGLAQQLRIYKVPVAADDDDDDAVGQPSEGFRPKKAVVLICLFEQNNNEGIRVILTKRSSRLSTHSGEVAFPGGKAEEDDVDDADTATREAHEEIGLHPSLVDVHLLRVIPVIGILSDRDAFNPTPNAAEVDDVFDAPLEMFLKDENQRSEKREWMGEEYLVHYFDYQHHQQQQHQVVVVIRNILFGV</sequence>
<dbReference type="GO" id="GO:0006637">
    <property type="term" value="P:acyl-CoA metabolic process"/>
    <property type="evidence" value="ECO:0007669"/>
    <property type="project" value="UniProtKB-ARBA"/>
</dbReference>
<dbReference type="FunCoup" id="A0A251VKQ1">
    <property type="interactions" value="1632"/>
</dbReference>
<evidence type="ECO:0000313" key="8">
    <source>
        <dbReference type="EMBL" id="KAF5820717.1"/>
    </source>
</evidence>
<keyword evidence="10" id="KW-1185">Reference proteome</keyword>
<dbReference type="EMBL" id="CM007890">
    <property type="protein sequence ID" value="OTG36195.1"/>
    <property type="molecule type" value="Genomic_DNA"/>
</dbReference>
<dbReference type="SUPFAM" id="SSF55811">
    <property type="entry name" value="Nudix"/>
    <property type="match status" value="1"/>
</dbReference>
<dbReference type="OMA" id="GHIDIGW"/>
<dbReference type="PROSITE" id="PS51462">
    <property type="entry name" value="NUDIX"/>
    <property type="match status" value="1"/>
</dbReference>
<evidence type="ECO:0000259" key="7">
    <source>
        <dbReference type="PROSITE" id="PS51462"/>
    </source>
</evidence>
<dbReference type="InterPro" id="IPR000086">
    <property type="entry name" value="NUDIX_hydrolase_dom"/>
</dbReference>
<dbReference type="GO" id="GO:0005737">
    <property type="term" value="C:cytoplasm"/>
    <property type="evidence" value="ECO:0007669"/>
    <property type="project" value="UniProtKB-ARBA"/>
</dbReference>
<name>A0A251VKQ1_HELAN</name>
<evidence type="ECO:0000256" key="5">
    <source>
        <dbReference type="ARBA" id="ARBA00022842"/>
    </source>
</evidence>